<evidence type="ECO:0000256" key="1">
    <source>
        <dbReference type="SAM" id="MobiDB-lite"/>
    </source>
</evidence>
<sequence length="76" mass="8676">MSMHDQAQPHTASPLASSAPRMSTADIAALLGLSREHVTDRITKRLDFPKPFINVSRRTRYWRTVDVMAWLRRGAQ</sequence>
<reference evidence="2" key="1">
    <citation type="submission" date="2020-05" db="EMBL/GenBank/DDBJ databases">
        <authorList>
            <person name="Delgado-Blas J."/>
        </authorList>
    </citation>
    <scope>NUCLEOTIDE SEQUENCE</scope>
    <source>
        <strain evidence="2">BB1454</strain>
    </source>
</reference>
<name>A0AA35D9X1_9BURK</name>
<gene>
    <name evidence="2" type="ORF">GHA_03131</name>
</gene>
<proteinExistence type="predicted"/>
<dbReference type="AlphaFoldDB" id="A0AA35D9X1"/>
<protein>
    <submittedName>
        <fullName evidence="2">Helix-turn-helix domain</fullName>
    </submittedName>
</protein>
<evidence type="ECO:0000313" key="2">
    <source>
        <dbReference type="EMBL" id="CAB5705361.1"/>
    </source>
</evidence>
<feature type="region of interest" description="Disordered" evidence="1">
    <location>
        <begin position="1"/>
        <end position="20"/>
    </location>
</feature>
<dbReference type="Proteomes" id="UP000834458">
    <property type="component" value="Unassembled WGS sequence"/>
</dbReference>
<dbReference type="EMBL" id="CAHPSC010000056">
    <property type="protein sequence ID" value="CAB5705361.1"/>
    <property type="molecule type" value="Genomic_DNA"/>
</dbReference>
<evidence type="ECO:0000313" key="3">
    <source>
        <dbReference type="Proteomes" id="UP000834458"/>
    </source>
</evidence>
<organism evidence="2 3">
    <name type="scientific">Comamonas aquatica</name>
    <dbReference type="NCBI Taxonomy" id="225991"/>
    <lineage>
        <taxon>Bacteria</taxon>
        <taxon>Pseudomonadati</taxon>
        <taxon>Pseudomonadota</taxon>
        <taxon>Betaproteobacteria</taxon>
        <taxon>Burkholderiales</taxon>
        <taxon>Comamonadaceae</taxon>
        <taxon>Comamonas</taxon>
    </lineage>
</organism>
<accession>A0AA35D9X1</accession>
<dbReference type="SUPFAM" id="SSF53807">
    <property type="entry name" value="Helical backbone' metal receptor"/>
    <property type="match status" value="1"/>
</dbReference>
<comment type="caution">
    <text evidence="2">The sequence shown here is derived from an EMBL/GenBank/DDBJ whole genome shotgun (WGS) entry which is preliminary data.</text>
</comment>